<proteinExistence type="predicted"/>
<feature type="non-terminal residue" evidence="1">
    <location>
        <position position="67"/>
    </location>
</feature>
<accession>E2C5P9</accession>
<keyword evidence="2" id="KW-1185">Reference proteome</keyword>
<dbReference type="InParanoid" id="E2C5P9"/>
<sequence length="67" mass="7604">KESRIIVEHLLRSDSTSNIDENVKRVKKLVLENCCVNDKEIAAELNILNGFVHTILIKVLDMRCVVA</sequence>
<evidence type="ECO:0000313" key="2">
    <source>
        <dbReference type="Proteomes" id="UP000008237"/>
    </source>
</evidence>
<gene>
    <name evidence="1" type="ORF">EAI_04130</name>
</gene>
<feature type="non-terminal residue" evidence="1">
    <location>
        <position position="1"/>
    </location>
</feature>
<evidence type="ECO:0000313" key="1">
    <source>
        <dbReference type="EMBL" id="EFN76734.1"/>
    </source>
</evidence>
<dbReference type="AlphaFoldDB" id="E2C5P9"/>
<organism evidence="2">
    <name type="scientific">Harpegnathos saltator</name>
    <name type="common">Jerdon's jumping ant</name>
    <dbReference type="NCBI Taxonomy" id="610380"/>
    <lineage>
        <taxon>Eukaryota</taxon>
        <taxon>Metazoa</taxon>
        <taxon>Ecdysozoa</taxon>
        <taxon>Arthropoda</taxon>
        <taxon>Hexapoda</taxon>
        <taxon>Insecta</taxon>
        <taxon>Pterygota</taxon>
        <taxon>Neoptera</taxon>
        <taxon>Endopterygota</taxon>
        <taxon>Hymenoptera</taxon>
        <taxon>Apocrita</taxon>
        <taxon>Aculeata</taxon>
        <taxon>Formicoidea</taxon>
        <taxon>Formicidae</taxon>
        <taxon>Ponerinae</taxon>
        <taxon>Ponerini</taxon>
        <taxon>Harpegnathos</taxon>
    </lineage>
</organism>
<reference evidence="1 2" key="1">
    <citation type="journal article" date="2010" name="Science">
        <title>Genomic comparison of the ants Camponotus floridanus and Harpegnathos saltator.</title>
        <authorList>
            <person name="Bonasio R."/>
            <person name="Zhang G."/>
            <person name="Ye C."/>
            <person name="Mutti N.S."/>
            <person name="Fang X."/>
            <person name="Qin N."/>
            <person name="Donahue G."/>
            <person name="Yang P."/>
            <person name="Li Q."/>
            <person name="Li C."/>
            <person name="Zhang P."/>
            <person name="Huang Z."/>
            <person name="Berger S.L."/>
            <person name="Reinberg D."/>
            <person name="Wang J."/>
            <person name="Liebig J."/>
        </authorList>
    </citation>
    <scope>NUCLEOTIDE SEQUENCE [LARGE SCALE GENOMIC DNA]</scope>
    <source>
        <strain evidence="1 2">R22 G/1</strain>
    </source>
</reference>
<dbReference type="EMBL" id="GL452779">
    <property type="protein sequence ID" value="EFN76734.1"/>
    <property type="molecule type" value="Genomic_DNA"/>
</dbReference>
<protein>
    <recommendedName>
        <fullName evidence="3">Mos1 transposase HTH domain-containing protein</fullName>
    </recommendedName>
</protein>
<name>E2C5P9_HARSA</name>
<evidence type="ECO:0008006" key="3">
    <source>
        <dbReference type="Google" id="ProtNLM"/>
    </source>
</evidence>
<dbReference type="Proteomes" id="UP000008237">
    <property type="component" value="Unassembled WGS sequence"/>
</dbReference>